<reference evidence="4 6" key="1">
    <citation type="submission" date="2014-02" db="EMBL/GenBank/DDBJ databases">
        <title>Aquamicrobium defluvii Genome sequencing.</title>
        <authorList>
            <person name="Wang X."/>
        </authorList>
    </citation>
    <scope>NUCLEOTIDE SEQUENCE [LARGE SCALE GENOMIC DNA]</scope>
    <source>
        <strain evidence="4 6">W13Z1</strain>
    </source>
</reference>
<dbReference type="Proteomes" id="UP000019849">
    <property type="component" value="Unassembled WGS sequence"/>
</dbReference>
<proteinExistence type="inferred from homology"/>
<dbReference type="HOGENOM" id="CLU_012358_2_2_5"/>
<accession>A0A011TMU0</accession>
<dbReference type="PANTHER" id="PTHR43794:SF11">
    <property type="entry name" value="AMIDOHYDROLASE-RELATED DOMAIN-CONTAINING PROTEIN"/>
    <property type="match status" value="1"/>
</dbReference>
<evidence type="ECO:0000256" key="2">
    <source>
        <dbReference type="ARBA" id="ARBA00022801"/>
    </source>
</evidence>
<evidence type="ECO:0000259" key="3">
    <source>
        <dbReference type="Pfam" id="PF01979"/>
    </source>
</evidence>
<dbReference type="GO" id="GO:0016810">
    <property type="term" value="F:hydrolase activity, acting on carbon-nitrogen (but not peptide) bonds"/>
    <property type="evidence" value="ECO:0007669"/>
    <property type="project" value="InterPro"/>
</dbReference>
<dbReference type="PATRIC" id="fig|69279.3.peg.2818"/>
<dbReference type="Pfam" id="PF01979">
    <property type="entry name" value="Amidohydro_1"/>
    <property type="match status" value="1"/>
</dbReference>
<dbReference type="InterPro" id="IPR006680">
    <property type="entry name" value="Amidohydro-rel"/>
</dbReference>
<evidence type="ECO:0000313" key="4">
    <source>
        <dbReference type="EMBL" id="EXL05377.1"/>
    </source>
</evidence>
<dbReference type="RefSeq" id="WP_035027555.1">
    <property type="nucleotide sequence ID" value="NZ_KK073891.1"/>
</dbReference>
<keyword evidence="7" id="KW-1185">Reference proteome</keyword>
<name>A0A011TMU0_9HYPH</name>
<dbReference type="AlphaFoldDB" id="A0A011TMU0"/>
<dbReference type="EMBL" id="SNZF01000010">
    <property type="protein sequence ID" value="TDR35218.1"/>
    <property type="molecule type" value="Genomic_DNA"/>
</dbReference>
<dbReference type="InterPro" id="IPR050287">
    <property type="entry name" value="MTA/SAH_deaminase"/>
</dbReference>
<dbReference type="Gene3D" id="3.20.20.140">
    <property type="entry name" value="Metal-dependent hydrolases"/>
    <property type="match status" value="1"/>
</dbReference>
<dbReference type="Proteomes" id="UP000294958">
    <property type="component" value="Unassembled WGS sequence"/>
</dbReference>
<evidence type="ECO:0000256" key="1">
    <source>
        <dbReference type="ARBA" id="ARBA00006745"/>
    </source>
</evidence>
<dbReference type="PANTHER" id="PTHR43794">
    <property type="entry name" value="AMINOHYDROLASE SSNA-RELATED"/>
    <property type="match status" value="1"/>
</dbReference>
<dbReference type="EMBL" id="JENY01000019">
    <property type="protein sequence ID" value="EXL05377.1"/>
    <property type="molecule type" value="Genomic_DNA"/>
</dbReference>
<evidence type="ECO:0000313" key="6">
    <source>
        <dbReference type="Proteomes" id="UP000019849"/>
    </source>
</evidence>
<comment type="similarity">
    <text evidence="1">Belongs to the metallo-dependent hydrolases superfamily. ATZ/TRZ family.</text>
</comment>
<evidence type="ECO:0000313" key="7">
    <source>
        <dbReference type="Proteomes" id="UP000294958"/>
    </source>
</evidence>
<protein>
    <submittedName>
        <fullName evidence="4">Amidohydrolase</fullName>
    </submittedName>
    <submittedName>
        <fullName evidence="5">Cytosine/adenosine deaminase-related metal-dependent hydrolase</fullName>
    </submittedName>
</protein>
<sequence>MVSSLIRSKLVITRALDRHTVEIVEGGAVYQRDGVIVEIGDAGDLAARYPVDEVLGSPHHVVMPGFVNSHHHVGLTPLQLGAVDDALETWWISRLGKRKVDLYLDTLYSAFELVESGVTTVQHLHNRLGGTVEQMAAAANRVIDAYGAVGMRVSYSHSVRDQNRISYMADEEYIARLPDDVGALLGPVLRAQSIPLEDNIALFEALHDQHRNSERVRIQLAPSNLHWCSDKALELVRDCALRHQVPMHMHLLETVYQKEYAKQRSGGSPLRYLHDLGMLGPLMTIGHGVWFTEADIELAAETGTMICHNASSNLRLRDGIAPLNAFEAGGVKVAIGIDEAGINDDRDMLQEMRLVLNLHREPGMHDRVPTAGQVLRMATEHGAQTTPFGASIGTLEPGKAADMVLFDWRTIAYPYLDEEVPVLEAVLRRARSRDVDTVIVAGEPILRDGRFTRIDKKAVLHELASALAVPRDGDEQAQLDLARRLKPHAASFYDADPQHGCSCCRPFYHMNARQ</sequence>
<organism evidence="4 6">
    <name type="scientific">Aquamicrobium defluvii</name>
    <dbReference type="NCBI Taxonomy" id="69279"/>
    <lineage>
        <taxon>Bacteria</taxon>
        <taxon>Pseudomonadati</taxon>
        <taxon>Pseudomonadota</taxon>
        <taxon>Alphaproteobacteria</taxon>
        <taxon>Hyphomicrobiales</taxon>
        <taxon>Phyllobacteriaceae</taxon>
        <taxon>Aquamicrobium</taxon>
    </lineage>
</organism>
<dbReference type="OrthoDB" id="9796020at2"/>
<dbReference type="SUPFAM" id="SSF51338">
    <property type="entry name" value="Composite domain of metallo-dependent hydrolases"/>
    <property type="match status" value="1"/>
</dbReference>
<dbReference type="eggNOG" id="COG0402">
    <property type="taxonomic scope" value="Bacteria"/>
</dbReference>
<keyword evidence="2 4" id="KW-0378">Hydrolase</keyword>
<dbReference type="SUPFAM" id="SSF51556">
    <property type="entry name" value="Metallo-dependent hydrolases"/>
    <property type="match status" value="1"/>
</dbReference>
<dbReference type="STRING" id="69279.BG36_07150"/>
<dbReference type="InterPro" id="IPR011059">
    <property type="entry name" value="Metal-dep_hydrolase_composite"/>
</dbReference>
<reference evidence="5 7" key="2">
    <citation type="submission" date="2019-03" db="EMBL/GenBank/DDBJ databases">
        <title>Genomic Encyclopedia of Type Strains, Phase IV (KMG-IV): sequencing the most valuable type-strain genomes for metagenomic binning, comparative biology and taxonomic classification.</title>
        <authorList>
            <person name="Goeker M."/>
        </authorList>
    </citation>
    <scope>NUCLEOTIDE SEQUENCE [LARGE SCALE GENOMIC DNA]</scope>
    <source>
        <strain evidence="5 7">DSM 11603</strain>
    </source>
</reference>
<dbReference type="InterPro" id="IPR032466">
    <property type="entry name" value="Metal_Hydrolase"/>
</dbReference>
<comment type="caution">
    <text evidence="4">The sequence shown here is derived from an EMBL/GenBank/DDBJ whole genome shotgun (WGS) entry which is preliminary data.</text>
</comment>
<dbReference type="Gene3D" id="2.30.40.10">
    <property type="entry name" value="Urease, subunit C, domain 1"/>
    <property type="match status" value="1"/>
</dbReference>
<feature type="domain" description="Amidohydrolase-related" evidence="3">
    <location>
        <begin position="61"/>
        <end position="443"/>
    </location>
</feature>
<evidence type="ECO:0000313" key="5">
    <source>
        <dbReference type="EMBL" id="TDR35218.1"/>
    </source>
</evidence>
<gene>
    <name evidence="4" type="ORF">BG36_07150</name>
    <name evidence="5" type="ORF">DES43_11024</name>
</gene>